<gene>
    <name evidence="2" type="ORF">EDD62_1104</name>
</gene>
<sequence>MVKVIAHRGSSGECPENTMIAFQKAVEDGADMIELDVQLTKDKQIIVMHDETVDRTTNGKGLIGDMTLIEAQSLRIVDRDGHLTDYQLPSLKDVLDYLSDKDIELNIELKANSDDEYMLEQGTYQLVDIFKMHDRVVYSSFDEGALRYIKSLNNDVHIALLTSKLNNKVLERIKDMNCSTYHLSKKIKFKDIDKCLVNQEQVRVWTINDKKTMKEYIDKGYDIITDYPKKAIELINNQ</sequence>
<dbReference type="SUPFAM" id="SSF51695">
    <property type="entry name" value="PLC-like phosphodiesterases"/>
    <property type="match status" value="1"/>
</dbReference>
<evidence type="ECO:0000259" key="1">
    <source>
        <dbReference type="PROSITE" id="PS51704"/>
    </source>
</evidence>
<dbReference type="GO" id="GO:0006629">
    <property type="term" value="P:lipid metabolic process"/>
    <property type="evidence" value="ECO:0007669"/>
    <property type="project" value="InterPro"/>
</dbReference>
<dbReference type="PROSITE" id="PS51704">
    <property type="entry name" value="GP_PDE"/>
    <property type="match status" value="1"/>
</dbReference>
<comment type="caution">
    <text evidence="2">The sequence shown here is derived from an EMBL/GenBank/DDBJ whole genome shotgun (WGS) entry which is preliminary data.</text>
</comment>
<dbReference type="Proteomes" id="UP000277108">
    <property type="component" value="Unassembled WGS sequence"/>
</dbReference>
<evidence type="ECO:0000313" key="3">
    <source>
        <dbReference type="Proteomes" id="UP000277108"/>
    </source>
</evidence>
<dbReference type="Pfam" id="PF03009">
    <property type="entry name" value="GDPD"/>
    <property type="match status" value="1"/>
</dbReference>
<dbReference type="Gene3D" id="3.20.20.190">
    <property type="entry name" value="Phosphatidylinositol (PI) phosphodiesterase"/>
    <property type="match status" value="1"/>
</dbReference>
<dbReference type="EMBL" id="RKRK01000003">
    <property type="protein sequence ID" value="RPF56468.1"/>
    <property type="molecule type" value="Genomic_DNA"/>
</dbReference>
<dbReference type="PANTHER" id="PTHR46211">
    <property type="entry name" value="GLYCEROPHOSPHORYL DIESTER PHOSPHODIESTERASE"/>
    <property type="match status" value="1"/>
</dbReference>
<dbReference type="GO" id="GO:0008081">
    <property type="term" value="F:phosphoric diester hydrolase activity"/>
    <property type="evidence" value="ECO:0007669"/>
    <property type="project" value="InterPro"/>
</dbReference>
<dbReference type="InterPro" id="IPR017946">
    <property type="entry name" value="PLC-like_Pdiesterase_TIM-brl"/>
</dbReference>
<evidence type="ECO:0000313" key="2">
    <source>
        <dbReference type="EMBL" id="RPF56468.1"/>
    </source>
</evidence>
<dbReference type="InterPro" id="IPR030395">
    <property type="entry name" value="GP_PDE_dom"/>
</dbReference>
<keyword evidence="3" id="KW-1185">Reference proteome</keyword>
<accession>A0A3N5C2X6</accession>
<dbReference type="PANTHER" id="PTHR46211:SF1">
    <property type="entry name" value="GLYCEROPHOSPHODIESTER PHOSPHODIESTERASE, CYTOPLASMIC"/>
    <property type="match status" value="1"/>
</dbReference>
<reference evidence="2 3" key="1">
    <citation type="submission" date="2018-11" db="EMBL/GenBank/DDBJ databases">
        <title>Genomic Encyclopedia of Type Strains, Phase IV (KMG-IV): sequencing the most valuable type-strain genomes for metagenomic binning, comparative biology and taxonomic classification.</title>
        <authorList>
            <person name="Goeker M."/>
        </authorList>
    </citation>
    <scope>NUCLEOTIDE SEQUENCE [LARGE SCALE GENOMIC DNA]</scope>
    <source>
        <strain evidence="2 3">DSM 29158</strain>
    </source>
</reference>
<protein>
    <submittedName>
        <fullName evidence="2">Glycerophosphoryl diester phosphodiesterase</fullName>
    </submittedName>
</protein>
<dbReference type="AlphaFoldDB" id="A0A3N5C2X6"/>
<name>A0A3N5C2X6_9BACL</name>
<feature type="domain" description="GP-PDE" evidence="1">
    <location>
        <begin position="2"/>
        <end position="238"/>
    </location>
</feature>
<dbReference type="RefSeq" id="WP_161485354.1">
    <property type="nucleotide sequence ID" value="NZ_CBCSGK010000005.1"/>
</dbReference>
<organism evidence="2 3">
    <name type="scientific">Abyssicoccus albus</name>
    <dbReference type="NCBI Taxonomy" id="1817405"/>
    <lineage>
        <taxon>Bacteria</taxon>
        <taxon>Bacillati</taxon>
        <taxon>Bacillota</taxon>
        <taxon>Bacilli</taxon>
        <taxon>Bacillales</taxon>
        <taxon>Abyssicoccaceae</taxon>
    </lineage>
</organism>
<proteinExistence type="predicted"/>